<protein>
    <submittedName>
        <fullName evidence="1">Uncharacterized protein</fullName>
    </submittedName>
</protein>
<name>A0A6A6DTL0_9PEZI</name>
<evidence type="ECO:0000313" key="2">
    <source>
        <dbReference type="Proteomes" id="UP000800200"/>
    </source>
</evidence>
<proteinExistence type="predicted"/>
<dbReference type="OrthoDB" id="5386455at2759"/>
<sequence>MTVDLSLLTGSKGHKRARKLLTMNVQQGEEALIEFPLQWWRQELSSSCDYRGVATTEELAAQWGSEQPSQRPHTGHQWTISSSSEFDRIHHAKVTRTTVYLRLDALSLDAALRSFCHKFFDTSGHTACQQLSSFGMYGFSPQEEKMKYFWYEAMFKWMSSYRKEKLADIQANLAAVGNSGILASWVPSWRGGLLFALSLGLTWGATRMFGAPFAQGARLDAIETINGIMMSELIIVPWQASRKEKEGCHRADLARIQCREFVRIMEGIVRILNETPRRLVRSIEDENEGS</sequence>
<reference evidence="1" key="1">
    <citation type="journal article" date="2020" name="Stud. Mycol.">
        <title>101 Dothideomycetes genomes: a test case for predicting lifestyles and emergence of pathogens.</title>
        <authorList>
            <person name="Haridas S."/>
            <person name="Albert R."/>
            <person name="Binder M."/>
            <person name="Bloem J."/>
            <person name="Labutti K."/>
            <person name="Salamov A."/>
            <person name="Andreopoulos B."/>
            <person name="Baker S."/>
            <person name="Barry K."/>
            <person name="Bills G."/>
            <person name="Bluhm B."/>
            <person name="Cannon C."/>
            <person name="Castanera R."/>
            <person name="Culley D."/>
            <person name="Daum C."/>
            <person name="Ezra D."/>
            <person name="Gonzalez J."/>
            <person name="Henrissat B."/>
            <person name="Kuo A."/>
            <person name="Liang C."/>
            <person name="Lipzen A."/>
            <person name="Lutzoni F."/>
            <person name="Magnuson J."/>
            <person name="Mondo S."/>
            <person name="Nolan M."/>
            <person name="Ohm R."/>
            <person name="Pangilinan J."/>
            <person name="Park H.-J."/>
            <person name="Ramirez L."/>
            <person name="Alfaro M."/>
            <person name="Sun H."/>
            <person name="Tritt A."/>
            <person name="Yoshinaga Y."/>
            <person name="Zwiers L.-H."/>
            <person name="Turgeon B."/>
            <person name="Goodwin S."/>
            <person name="Spatafora J."/>
            <person name="Crous P."/>
            <person name="Grigoriev I."/>
        </authorList>
    </citation>
    <scope>NUCLEOTIDE SEQUENCE</scope>
    <source>
        <strain evidence="1">CBS 207.26</strain>
    </source>
</reference>
<dbReference type="Proteomes" id="UP000800200">
    <property type="component" value="Unassembled WGS sequence"/>
</dbReference>
<dbReference type="AlphaFoldDB" id="A0A6A6DTL0"/>
<evidence type="ECO:0000313" key="1">
    <source>
        <dbReference type="EMBL" id="KAF2181518.1"/>
    </source>
</evidence>
<dbReference type="EMBL" id="ML994652">
    <property type="protein sequence ID" value="KAF2181518.1"/>
    <property type="molecule type" value="Genomic_DNA"/>
</dbReference>
<keyword evidence="2" id="KW-1185">Reference proteome</keyword>
<accession>A0A6A6DTL0</accession>
<gene>
    <name evidence="1" type="ORF">K469DRAFT_691995</name>
</gene>
<organism evidence="1 2">
    <name type="scientific">Zopfia rhizophila CBS 207.26</name>
    <dbReference type="NCBI Taxonomy" id="1314779"/>
    <lineage>
        <taxon>Eukaryota</taxon>
        <taxon>Fungi</taxon>
        <taxon>Dikarya</taxon>
        <taxon>Ascomycota</taxon>
        <taxon>Pezizomycotina</taxon>
        <taxon>Dothideomycetes</taxon>
        <taxon>Dothideomycetes incertae sedis</taxon>
        <taxon>Zopfiaceae</taxon>
        <taxon>Zopfia</taxon>
    </lineage>
</organism>